<dbReference type="InterPro" id="IPR011576">
    <property type="entry name" value="Pyridox_Oxase_N"/>
</dbReference>
<evidence type="ECO:0000313" key="3">
    <source>
        <dbReference type="EMBL" id="TMI76861.1"/>
    </source>
</evidence>
<gene>
    <name evidence="3" type="ORF">E6H05_02335</name>
</gene>
<comment type="caution">
    <text evidence="3">The sequence shown here is derived from an EMBL/GenBank/DDBJ whole genome shotgun (WGS) entry which is preliminary data.</text>
</comment>
<dbReference type="EMBL" id="VBAP01000009">
    <property type="protein sequence ID" value="TMI76861.1"/>
    <property type="molecule type" value="Genomic_DNA"/>
</dbReference>
<proteinExistence type="predicted"/>
<dbReference type="InterPro" id="IPR052019">
    <property type="entry name" value="F420H2_bilvrd_red/Heme_oxyg"/>
</dbReference>
<feature type="domain" description="Pyridoxamine 5'-phosphate oxidase N-terminal" evidence="2">
    <location>
        <begin position="15"/>
        <end position="135"/>
    </location>
</feature>
<dbReference type="InterPro" id="IPR012349">
    <property type="entry name" value="Split_barrel_FMN-bd"/>
</dbReference>
<dbReference type="GO" id="GO:0070967">
    <property type="term" value="F:coenzyme F420 binding"/>
    <property type="evidence" value="ECO:0007669"/>
    <property type="project" value="TreeGrafter"/>
</dbReference>
<evidence type="ECO:0000313" key="4">
    <source>
        <dbReference type="Proteomes" id="UP000318834"/>
    </source>
</evidence>
<dbReference type="SUPFAM" id="SSF50475">
    <property type="entry name" value="FMN-binding split barrel"/>
    <property type="match status" value="1"/>
</dbReference>
<dbReference type="Pfam" id="PF01243">
    <property type="entry name" value="PNPOx_N"/>
    <property type="match status" value="1"/>
</dbReference>
<dbReference type="GO" id="GO:0005829">
    <property type="term" value="C:cytosol"/>
    <property type="evidence" value="ECO:0007669"/>
    <property type="project" value="TreeGrafter"/>
</dbReference>
<dbReference type="PANTHER" id="PTHR35176">
    <property type="entry name" value="HEME OXYGENASE HI_0854-RELATED"/>
    <property type="match status" value="1"/>
</dbReference>
<evidence type="ECO:0000256" key="1">
    <source>
        <dbReference type="ARBA" id="ARBA00023002"/>
    </source>
</evidence>
<dbReference type="PANTHER" id="PTHR35176:SF6">
    <property type="entry name" value="HEME OXYGENASE HI_0854-RELATED"/>
    <property type="match status" value="1"/>
</dbReference>
<name>A0A537IZW0_9BACT</name>
<dbReference type="Gene3D" id="2.30.110.10">
    <property type="entry name" value="Electron Transport, Fmn-binding Protein, Chain A"/>
    <property type="match status" value="1"/>
</dbReference>
<accession>A0A537IZW0</accession>
<dbReference type="AlphaFoldDB" id="A0A537IZW0"/>
<dbReference type="GO" id="GO:0016627">
    <property type="term" value="F:oxidoreductase activity, acting on the CH-CH group of donors"/>
    <property type="evidence" value="ECO:0007669"/>
    <property type="project" value="TreeGrafter"/>
</dbReference>
<reference evidence="3 4" key="1">
    <citation type="journal article" date="2019" name="Nat. Microbiol.">
        <title>Mediterranean grassland soil C-N compound turnover is dependent on rainfall and depth, and is mediated by genomically divergent microorganisms.</title>
        <authorList>
            <person name="Diamond S."/>
            <person name="Andeer P.F."/>
            <person name="Li Z."/>
            <person name="Crits-Christoph A."/>
            <person name="Burstein D."/>
            <person name="Anantharaman K."/>
            <person name="Lane K.R."/>
            <person name="Thomas B.C."/>
            <person name="Pan C."/>
            <person name="Northen T.R."/>
            <person name="Banfield J.F."/>
        </authorList>
    </citation>
    <scope>NUCLEOTIDE SEQUENCE [LARGE SCALE GENOMIC DNA]</scope>
    <source>
        <strain evidence="3">NP_8</strain>
    </source>
</reference>
<sequence>MRWEEFSKSCPKLAEVARARFTRDQLAMVGTLRKDGWPRISPCEVDIAAGHLFLGMMWHSTKAIDLLRDPRLVVHSVTCNREGTDGDIKLYGNAVDVQNAGLRAAFRDRIRARINWAPDEPSYHLFSVDIERVAYLVFGGGKQRIMTWDPERGFRQRSKLS</sequence>
<dbReference type="Proteomes" id="UP000318834">
    <property type="component" value="Unassembled WGS sequence"/>
</dbReference>
<evidence type="ECO:0000259" key="2">
    <source>
        <dbReference type="Pfam" id="PF01243"/>
    </source>
</evidence>
<organism evidence="3 4">
    <name type="scientific">Candidatus Segetimicrobium genomatis</name>
    <dbReference type="NCBI Taxonomy" id="2569760"/>
    <lineage>
        <taxon>Bacteria</taxon>
        <taxon>Bacillati</taxon>
        <taxon>Candidatus Sysuimicrobiota</taxon>
        <taxon>Candidatus Sysuimicrobiia</taxon>
        <taxon>Candidatus Sysuimicrobiales</taxon>
        <taxon>Candidatus Segetimicrobiaceae</taxon>
        <taxon>Candidatus Segetimicrobium</taxon>
    </lineage>
</organism>
<keyword evidence="1" id="KW-0560">Oxidoreductase</keyword>
<protein>
    <recommendedName>
        <fullName evidence="2">Pyridoxamine 5'-phosphate oxidase N-terminal domain-containing protein</fullName>
    </recommendedName>
</protein>